<evidence type="ECO:0000313" key="2">
    <source>
        <dbReference type="Proteomes" id="UP001642501"/>
    </source>
</evidence>
<dbReference type="EMBL" id="CAWUOM010000065">
    <property type="protein sequence ID" value="CAK7269962.1"/>
    <property type="molecule type" value="Genomic_DNA"/>
</dbReference>
<keyword evidence="2" id="KW-1185">Reference proteome</keyword>
<evidence type="ECO:0000313" key="1">
    <source>
        <dbReference type="EMBL" id="CAK7269962.1"/>
    </source>
</evidence>
<name>A0ABP0DP60_9PEZI</name>
<dbReference type="Proteomes" id="UP001642501">
    <property type="component" value="Unassembled WGS sequence"/>
</dbReference>
<feature type="non-terminal residue" evidence="1">
    <location>
        <position position="1"/>
    </location>
</feature>
<protein>
    <submittedName>
        <fullName evidence="1">Uncharacterized protein</fullName>
    </submittedName>
</protein>
<sequence>LEDLRDKARSDLMGLDAVVQWTRRLEALIDLEQQDTNDRQAMTKGRREEIRKAVMSRAWHLLSSRQSQITQRLLASPLRQCRGRLGQAYSDRKAETNACVLRDAYASTAEMESQIAEVYGLEIAKTIDL</sequence>
<accession>A0ABP0DP60</accession>
<comment type="caution">
    <text evidence="1">The sequence shown here is derived from an EMBL/GenBank/DDBJ whole genome shotgun (WGS) entry which is preliminary data.</text>
</comment>
<reference evidence="1 2" key="1">
    <citation type="submission" date="2024-01" db="EMBL/GenBank/DDBJ databases">
        <authorList>
            <person name="Allen C."/>
            <person name="Tagirdzhanova G."/>
        </authorList>
    </citation>
    <scope>NUCLEOTIDE SEQUENCE [LARGE SCALE GENOMIC DNA]</scope>
    <source>
        <strain evidence="1 2">CBS 573.63</strain>
    </source>
</reference>
<gene>
    <name evidence="1" type="ORF">SEPCBS57363_003862</name>
</gene>
<proteinExistence type="predicted"/>
<organism evidence="1 2">
    <name type="scientific">Sporothrix epigloea</name>
    <dbReference type="NCBI Taxonomy" id="1892477"/>
    <lineage>
        <taxon>Eukaryota</taxon>
        <taxon>Fungi</taxon>
        <taxon>Dikarya</taxon>
        <taxon>Ascomycota</taxon>
        <taxon>Pezizomycotina</taxon>
        <taxon>Sordariomycetes</taxon>
        <taxon>Sordariomycetidae</taxon>
        <taxon>Ophiostomatales</taxon>
        <taxon>Ophiostomataceae</taxon>
        <taxon>Sporothrix</taxon>
    </lineage>
</organism>